<dbReference type="InterPro" id="IPR011013">
    <property type="entry name" value="Gal_mutarotase_sf_dom"/>
</dbReference>
<dbReference type="InterPro" id="IPR014718">
    <property type="entry name" value="GH-type_carb-bd"/>
</dbReference>
<feature type="region of interest" description="Disordered" evidence="1">
    <location>
        <begin position="221"/>
        <end position="273"/>
    </location>
</feature>
<evidence type="ECO:0008006" key="4">
    <source>
        <dbReference type="Google" id="ProtNLM"/>
    </source>
</evidence>
<dbReference type="Pfam" id="PF01263">
    <property type="entry name" value="Aldose_epim"/>
    <property type="match status" value="1"/>
</dbReference>
<dbReference type="InterPro" id="IPR008183">
    <property type="entry name" value="Aldose_1/G6P_1-epimerase"/>
</dbReference>
<dbReference type="EMBL" id="JASXSX010000001">
    <property type="protein sequence ID" value="MDT3766850.1"/>
    <property type="molecule type" value="Genomic_DNA"/>
</dbReference>
<evidence type="ECO:0000313" key="2">
    <source>
        <dbReference type="EMBL" id="MDT3766850.1"/>
    </source>
</evidence>
<dbReference type="SUPFAM" id="SSF74650">
    <property type="entry name" value="Galactose mutarotase-like"/>
    <property type="match status" value="2"/>
</dbReference>
<reference evidence="2 3" key="1">
    <citation type="submission" date="2023-06" db="EMBL/GenBank/DDBJ databases">
        <title>Draft genome sequence of Gleimia hominis type strain CCUG 57540T.</title>
        <authorList>
            <person name="Salva-Serra F."/>
            <person name="Cardew S."/>
            <person name="Jensie Markopoulos S."/>
            <person name="Ohlen M."/>
            <person name="Inganas E."/>
            <person name="Svensson-Stadler L."/>
            <person name="Moore E.R.B."/>
        </authorList>
    </citation>
    <scope>NUCLEOTIDE SEQUENCE [LARGE SCALE GENOMIC DNA]</scope>
    <source>
        <strain evidence="2 3">CCUG 57540</strain>
    </source>
</reference>
<keyword evidence="3" id="KW-1185">Reference proteome</keyword>
<organism evidence="2 3">
    <name type="scientific">Gleimia hominis</name>
    <dbReference type="NCBI Taxonomy" id="595468"/>
    <lineage>
        <taxon>Bacteria</taxon>
        <taxon>Bacillati</taxon>
        <taxon>Actinomycetota</taxon>
        <taxon>Actinomycetes</taxon>
        <taxon>Actinomycetales</taxon>
        <taxon>Actinomycetaceae</taxon>
        <taxon>Gleimia</taxon>
    </lineage>
</organism>
<dbReference type="Proteomes" id="UP001247542">
    <property type="component" value="Unassembled WGS sequence"/>
</dbReference>
<dbReference type="PANTHER" id="PTHR10091">
    <property type="entry name" value="ALDOSE-1-EPIMERASE"/>
    <property type="match status" value="1"/>
</dbReference>
<dbReference type="RefSeq" id="WP_313272056.1">
    <property type="nucleotide sequence ID" value="NZ_JASXSX010000001.1"/>
</dbReference>
<dbReference type="Gene3D" id="2.70.98.10">
    <property type="match status" value="1"/>
</dbReference>
<sequence length="375" mass="39976">MSMSETQGTFAQTHTIKLGDSYATINARGATLRNWVVDGEQIVDGYVSDVEQSTLDGFRCAVLAPWSNRLENGKWADSSGTTYPAPAPTIPDGETGLHGLVFEAPFIARADESGRSVVFTYHLEPSNAYPGALDITVTYTLETANKLHVKIAATNVGEQAVPVALGWHPYFLLEETIGQDPQSAPRIDVPGKYLVSTDAKLIPLDAAAAYTALEAPGLRGRFQTDAKRHRSPQNAGAGPDHSAEEDSSAEKDCAARQESGVGTEGRAAQGTLSAEWDQAVTGLIPDSDGMCSAQLTTGRRTVTVQADLPTGVGEGNYHLYTGAGLKRGPYQSVAMEPCQFIPNAFNRPELADALQLQPGHTRALNIRVHATNNAD</sequence>
<dbReference type="PANTHER" id="PTHR10091:SF0">
    <property type="entry name" value="GALACTOSE MUTAROTASE"/>
    <property type="match status" value="1"/>
</dbReference>
<gene>
    <name evidence="2" type="ORF">QS713_02070</name>
</gene>
<comment type="caution">
    <text evidence="2">The sequence shown here is derived from an EMBL/GenBank/DDBJ whole genome shotgun (WGS) entry which is preliminary data.</text>
</comment>
<evidence type="ECO:0000313" key="3">
    <source>
        <dbReference type="Proteomes" id="UP001247542"/>
    </source>
</evidence>
<protein>
    <recommendedName>
        <fullName evidence="4">Aldose 1-epimerase</fullName>
    </recommendedName>
</protein>
<evidence type="ECO:0000256" key="1">
    <source>
        <dbReference type="SAM" id="MobiDB-lite"/>
    </source>
</evidence>
<proteinExistence type="predicted"/>
<accession>A0ABU3ICA9</accession>
<name>A0ABU3ICA9_9ACTO</name>
<feature type="compositionally biased region" description="Basic and acidic residues" evidence="1">
    <location>
        <begin position="241"/>
        <end position="255"/>
    </location>
</feature>